<proteinExistence type="predicted"/>
<feature type="compositionally biased region" description="Acidic residues" evidence="1">
    <location>
        <begin position="60"/>
        <end position="76"/>
    </location>
</feature>
<dbReference type="SUPFAM" id="SSF81383">
    <property type="entry name" value="F-box domain"/>
    <property type="match status" value="1"/>
</dbReference>
<dbReference type="Proteomes" id="UP000297245">
    <property type="component" value="Unassembled WGS sequence"/>
</dbReference>
<gene>
    <name evidence="3" type="ORF">K435DRAFT_754585</name>
</gene>
<dbReference type="AlphaFoldDB" id="A0A4S8M3Q3"/>
<dbReference type="Pfam" id="PF00646">
    <property type="entry name" value="F-box"/>
    <property type="match status" value="1"/>
</dbReference>
<dbReference type="OrthoDB" id="2322499at2759"/>
<dbReference type="InterPro" id="IPR036047">
    <property type="entry name" value="F-box-like_dom_sf"/>
</dbReference>
<dbReference type="InterPro" id="IPR001810">
    <property type="entry name" value="F-box_dom"/>
</dbReference>
<evidence type="ECO:0000313" key="3">
    <source>
        <dbReference type="EMBL" id="THU96799.1"/>
    </source>
</evidence>
<reference evidence="3 4" key="1">
    <citation type="journal article" date="2019" name="Nat. Ecol. Evol.">
        <title>Megaphylogeny resolves global patterns of mushroom evolution.</title>
        <authorList>
            <person name="Varga T."/>
            <person name="Krizsan K."/>
            <person name="Foldi C."/>
            <person name="Dima B."/>
            <person name="Sanchez-Garcia M."/>
            <person name="Sanchez-Ramirez S."/>
            <person name="Szollosi G.J."/>
            <person name="Szarkandi J.G."/>
            <person name="Papp V."/>
            <person name="Albert L."/>
            <person name="Andreopoulos W."/>
            <person name="Angelini C."/>
            <person name="Antonin V."/>
            <person name="Barry K.W."/>
            <person name="Bougher N.L."/>
            <person name="Buchanan P."/>
            <person name="Buyck B."/>
            <person name="Bense V."/>
            <person name="Catcheside P."/>
            <person name="Chovatia M."/>
            <person name="Cooper J."/>
            <person name="Damon W."/>
            <person name="Desjardin D."/>
            <person name="Finy P."/>
            <person name="Geml J."/>
            <person name="Haridas S."/>
            <person name="Hughes K."/>
            <person name="Justo A."/>
            <person name="Karasinski D."/>
            <person name="Kautmanova I."/>
            <person name="Kiss B."/>
            <person name="Kocsube S."/>
            <person name="Kotiranta H."/>
            <person name="LaButti K.M."/>
            <person name="Lechner B.E."/>
            <person name="Liimatainen K."/>
            <person name="Lipzen A."/>
            <person name="Lukacs Z."/>
            <person name="Mihaltcheva S."/>
            <person name="Morgado L.N."/>
            <person name="Niskanen T."/>
            <person name="Noordeloos M.E."/>
            <person name="Ohm R.A."/>
            <person name="Ortiz-Santana B."/>
            <person name="Ovrebo C."/>
            <person name="Racz N."/>
            <person name="Riley R."/>
            <person name="Savchenko A."/>
            <person name="Shiryaev A."/>
            <person name="Soop K."/>
            <person name="Spirin V."/>
            <person name="Szebenyi C."/>
            <person name="Tomsovsky M."/>
            <person name="Tulloss R.E."/>
            <person name="Uehling J."/>
            <person name="Grigoriev I.V."/>
            <person name="Vagvolgyi C."/>
            <person name="Papp T."/>
            <person name="Martin F.M."/>
            <person name="Miettinen O."/>
            <person name="Hibbett D.S."/>
            <person name="Nagy L.G."/>
        </authorList>
    </citation>
    <scope>NUCLEOTIDE SEQUENCE [LARGE SCALE GENOMIC DNA]</scope>
    <source>
        <strain evidence="3 4">CBS 962.96</strain>
    </source>
</reference>
<keyword evidence="4" id="KW-1185">Reference proteome</keyword>
<dbReference type="PROSITE" id="PS50181">
    <property type="entry name" value="FBOX"/>
    <property type="match status" value="1"/>
</dbReference>
<organism evidence="3 4">
    <name type="scientific">Dendrothele bispora (strain CBS 962.96)</name>
    <dbReference type="NCBI Taxonomy" id="1314807"/>
    <lineage>
        <taxon>Eukaryota</taxon>
        <taxon>Fungi</taxon>
        <taxon>Dikarya</taxon>
        <taxon>Basidiomycota</taxon>
        <taxon>Agaricomycotina</taxon>
        <taxon>Agaricomycetes</taxon>
        <taxon>Agaricomycetidae</taxon>
        <taxon>Agaricales</taxon>
        <taxon>Agaricales incertae sedis</taxon>
        <taxon>Dendrothele</taxon>
    </lineage>
</organism>
<evidence type="ECO:0000259" key="2">
    <source>
        <dbReference type="PROSITE" id="PS50181"/>
    </source>
</evidence>
<sequence>MPSPATRKSSRLAERAQAAAAATTSTVSTNSDSGSSTSTSPPSVDGQPKRKRARISYNYESDESEEAEQEDVEAEVETSPRFRGNRGKLEKLTEIPLDVLFEIFGYLTPFDILKLARTTKDLRRLLMDKSSTSVWQAARSNVPGLPPPMTGMSEPEYANLAFDAHCHTCHSLRCENIIWRFRTRLCNKCLPLVFTPTEELSAPDFMPNQWQFKKIFGHRLLDCLPYIKITPGKEPFRTAAKGLPFDRAFIQTLVDRLLDEYEVFKEDDDTLALWISLKAEIHHNLQDEIKVYEAWHSERLATRSQEIEKTRLRRRTAILERLSEQGWEEEVKFVKQHRSWDFNNHKLVNQPKDLTERIWKNIEEPLTHFMEEMRILRIRRNCRPRYNVLRKAYPQYVDLQDPDLPTPIIGDILTLDLVKSIAEIPSATETDLPEDDIFDPLLELLPTISHIWLSTVQTLLVLIAQRVKPDFQPSDLKLATSVFQCSASYCKERMSHDLILKHSCATSPRFSSPGGRRSEQFNGMSEDASWFGAVPWNEGGDRVRFDLDGSKRVKLLVRYVLGLDPAETTVEELDKGNYAIECTRCRRKGTRDKKCVMRWQKALNHGCKVQHLAMIPKDGPEYEAFLKAENEVVFDSEHRGSWGWGSRPVQKAISCTHEGCSQRFSYEGFRQHLFDVYVSSCRFRLPILKMAHHQLTWLVSFSA</sequence>
<evidence type="ECO:0000256" key="1">
    <source>
        <dbReference type="SAM" id="MobiDB-lite"/>
    </source>
</evidence>
<name>A0A4S8M3Q3_DENBC</name>
<feature type="compositionally biased region" description="Low complexity" evidence="1">
    <location>
        <begin position="15"/>
        <end position="40"/>
    </location>
</feature>
<accession>A0A4S8M3Q3</accession>
<feature type="domain" description="F-box" evidence="2">
    <location>
        <begin position="89"/>
        <end position="138"/>
    </location>
</feature>
<evidence type="ECO:0000313" key="4">
    <source>
        <dbReference type="Proteomes" id="UP000297245"/>
    </source>
</evidence>
<feature type="region of interest" description="Disordered" evidence="1">
    <location>
        <begin position="1"/>
        <end position="79"/>
    </location>
</feature>
<protein>
    <recommendedName>
        <fullName evidence="2">F-box domain-containing protein</fullName>
    </recommendedName>
</protein>
<dbReference type="EMBL" id="ML179168">
    <property type="protein sequence ID" value="THU96799.1"/>
    <property type="molecule type" value="Genomic_DNA"/>
</dbReference>